<organism evidence="2 3">
    <name type="scientific">Panagrellus redivivus</name>
    <name type="common">Microworm</name>
    <dbReference type="NCBI Taxonomy" id="6233"/>
    <lineage>
        <taxon>Eukaryota</taxon>
        <taxon>Metazoa</taxon>
        <taxon>Ecdysozoa</taxon>
        <taxon>Nematoda</taxon>
        <taxon>Chromadorea</taxon>
        <taxon>Rhabditida</taxon>
        <taxon>Tylenchina</taxon>
        <taxon>Panagrolaimomorpha</taxon>
        <taxon>Panagrolaimoidea</taxon>
        <taxon>Panagrolaimidae</taxon>
        <taxon>Panagrellus</taxon>
    </lineage>
</organism>
<evidence type="ECO:0000256" key="1">
    <source>
        <dbReference type="SAM" id="SignalP"/>
    </source>
</evidence>
<reference evidence="3" key="2">
    <citation type="submission" date="2020-10" db="UniProtKB">
        <authorList>
            <consortium name="WormBaseParasite"/>
        </authorList>
    </citation>
    <scope>IDENTIFICATION</scope>
</reference>
<protein>
    <submittedName>
        <fullName evidence="3">Toxin_TOLIP domain-containing protein</fullName>
    </submittedName>
</protein>
<keyword evidence="2" id="KW-1185">Reference proteome</keyword>
<evidence type="ECO:0000313" key="2">
    <source>
        <dbReference type="Proteomes" id="UP000492821"/>
    </source>
</evidence>
<sequence length="96" mass="11042">MNFTKLYFTALLIICGALLADSIKCYVDQYRDIKEDCSYCTYSTRKPTLEVDCVGKHYVLQFDRKNVTVLNECYPEKSSWSGKVKICNTDLCNAKC</sequence>
<accession>A0A7E4VT91</accession>
<keyword evidence="1" id="KW-0732">Signal</keyword>
<reference evidence="2" key="1">
    <citation type="journal article" date="2013" name="Genetics">
        <title>The draft genome and transcriptome of Panagrellus redivivus are shaped by the harsh demands of a free-living lifestyle.</title>
        <authorList>
            <person name="Srinivasan J."/>
            <person name="Dillman A.R."/>
            <person name="Macchietto M.G."/>
            <person name="Heikkinen L."/>
            <person name="Lakso M."/>
            <person name="Fracchia K.M."/>
            <person name="Antoshechkin I."/>
            <person name="Mortazavi A."/>
            <person name="Wong G."/>
            <person name="Sternberg P.W."/>
        </authorList>
    </citation>
    <scope>NUCLEOTIDE SEQUENCE [LARGE SCALE GENOMIC DNA]</scope>
    <source>
        <strain evidence="2">MT8872</strain>
    </source>
</reference>
<proteinExistence type="predicted"/>
<feature type="chain" id="PRO_5028908358" evidence="1">
    <location>
        <begin position="21"/>
        <end position="96"/>
    </location>
</feature>
<dbReference type="AlphaFoldDB" id="A0A7E4VT91"/>
<dbReference type="WBParaSite" id="Pan_g2773.t1">
    <property type="protein sequence ID" value="Pan_g2773.t1"/>
    <property type="gene ID" value="Pan_g2773"/>
</dbReference>
<name>A0A7E4VT91_PANRE</name>
<dbReference type="Proteomes" id="UP000492821">
    <property type="component" value="Unassembled WGS sequence"/>
</dbReference>
<feature type="signal peptide" evidence="1">
    <location>
        <begin position="1"/>
        <end position="20"/>
    </location>
</feature>
<evidence type="ECO:0000313" key="3">
    <source>
        <dbReference type="WBParaSite" id="Pan_g2773.t1"/>
    </source>
</evidence>